<dbReference type="GeneID" id="10029859"/>
<sequence length="340" mass="39650">MDFCSQMKRRIRMLLRPEFSRAVKSWAIENSPPKEKQPPIYALHGDAIYCIISSLPPADAAAFVLASKFFWQVAGGQTFLNRMLSDTASRLDFLERIEACFPKHVLCYRCQKFHVRCKEYPLLKPGQCDAESAIHFFGPKTMEGMKHTPCLLYREAKDVMNHYRFGPRHGKCAATVTHTRTFFLEISSSPFPTHGVWNFDIKYISNNLILKEDIWIMYHLARPADGKSLLDGWKNHLLPTISLDGEEVYYRYRCPVSSSEREFRVSRLRHRPGHKLIRSTIWENLGPCKNSYGSLWEHGTEFTPCKSNPVVIKPEELRYKHHFDSKIPSRDYRGQKINFW</sequence>
<evidence type="ECO:0000313" key="1">
    <source>
        <dbReference type="EMBL" id="EFQ99080.1"/>
    </source>
</evidence>
<dbReference type="OrthoDB" id="3912356at2759"/>
<dbReference type="OMA" id="VMNHYRF"/>
<dbReference type="eggNOG" id="ENOG502RAJN">
    <property type="taxonomic scope" value="Eukaryota"/>
</dbReference>
<dbReference type="STRING" id="535722.E4UPP3"/>
<protein>
    <submittedName>
        <fullName evidence="1">Uncharacterized protein</fullName>
    </submittedName>
</protein>
<organism evidence="2">
    <name type="scientific">Arthroderma gypseum (strain ATCC MYA-4604 / CBS 118893)</name>
    <name type="common">Microsporum gypseum</name>
    <dbReference type="NCBI Taxonomy" id="535722"/>
    <lineage>
        <taxon>Eukaryota</taxon>
        <taxon>Fungi</taxon>
        <taxon>Dikarya</taxon>
        <taxon>Ascomycota</taxon>
        <taxon>Pezizomycotina</taxon>
        <taxon>Eurotiomycetes</taxon>
        <taxon>Eurotiomycetidae</taxon>
        <taxon>Onygenales</taxon>
        <taxon>Arthrodermataceae</taxon>
        <taxon>Nannizzia</taxon>
    </lineage>
</organism>
<dbReference type="Proteomes" id="UP000002669">
    <property type="component" value="Unassembled WGS sequence"/>
</dbReference>
<accession>E4UPP3</accession>
<dbReference type="InParanoid" id="E4UPP3"/>
<dbReference type="EMBL" id="DS989823">
    <property type="protein sequence ID" value="EFQ99080.1"/>
    <property type="molecule type" value="Genomic_DNA"/>
</dbReference>
<name>E4UPP3_ARTGP</name>
<gene>
    <name evidence="1" type="ORF">MGYG_08960</name>
</gene>
<dbReference type="HOGENOM" id="CLU_057350_0_0_1"/>
<dbReference type="VEuPathDB" id="FungiDB:MGYG_08960"/>
<proteinExistence type="predicted"/>
<keyword evidence="2" id="KW-1185">Reference proteome</keyword>
<evidence type="ECO:0000313" key="2">
    <source>
        <dbReference type="Proteomes" id="UP000002669"/>
    </source>
</evidence>
<dbReference type="RefSeq" id="XP_003174563.1">
    <property type="nucleotide sequence ID" value="XM_003174515.1"/>
</dbReference>
<reference evidence="2" key="1">
    <citation type="journal article" date="2012" name="MBio">
        <title>Comparative genome analysis of Trichophyton rubrum and related dermatophytes reveals candidate genes involved in infection.</title>
        <authorList>
            <person name="Martinez D.A."/>
            <person name="Oliver B.G."/>
            <person name="Graeser Y."/>
            <person name="Goldberg J.M."/>
            <person name="Li W."/>
            <person name="Martinez-Rossi N.M."/>
            <person name="Monod M."/>
            <person name="Shelest E."/>
            <person name="Barton R.C."/>
            <person name="Birch E."/>
            <person name="Brakhage A.A."/>
            <person name="Chen Z."/>
            <person name="Gurr S.J."/>
            <person name="Heiman D."/>
            <person name="Heitman J."/>
            <person name="Kosti I."/>
            <person name="Rossi A."/>
            <person name="Saif S."/>
            <person name="Samalova M."/>
            <person name="Saunders C.W."/>
            <person name="Shea T."/>
            <person name="Summerbell R.C."/>
            <person name="Xu J."/>
            <person name="Young S."/>
            <person name="Zeng Q."/>
            <person name="Birren B.W."/>
            <person name="Cuomo C.A."/>
            <person name="White T.C."/>
        </authorList>
    </citation>
    <scope>NUCLEOTIDE SEQUENCE [LARGE SCALE GENOMIC DNA]</scope>
    <source>
        <strain evidence="2">ATCC MYA-4604 / CBS 118893</strain>
    </source>
</reference>
<dbReference type="AlphaFoldDB" id="E4UPP3"/>